<dbReference type="Proteomes" id="UP001177023">
    <property type="component" value="Unassembled WGS sequence"/>
</dbReference>
<protein>
    <submittedName>
        <fullName evidence="1">Uncharacterized protein</fullName>
    </submittedName>
</protein>
<keyword evidence="2" id="KW-1185">Reference proteome</keyword>
<dbReference type="AlphaFoldDB" id="A0AA36G3D5"/>
<gene>
    <name evidence="1" type="ORF">MSPICULIGERA_LOCUS15597</name>
</gene>
<reference evidence="1" key="1">
    <citation type="submission" date="2023-06" db="EMBL/GenBank/DDBJ databases">
        <authorList>
            <person name="Delattre M."/>
        </authorList>
    </citation>
    <scope>NUCLEOTIDE SEQUENCE</scope>
    <source>
        <strain evidence="1">AF72</strain>
    </source>
</reference>
<proteinExistence type="predicted"/>
<organism evidence="1 2">
    <name type="scientific">Mesorhabditis spiculigera</name>
    <dbReference type="NCBI Taxonomy" id="96644"/>
    <lineage>
        <taxon>Eukaryota</taxon>
        <taxon>Metazoa</taxon>
        <taxon>Ecdysozoa</taxon>
        <taxon>Nematoda</taxon>
        <taxon>Chromadorea</taxon>
        <taxon>Rhabditida</taxon>
        <taxon>Rhabditina</taxon>
        <taxon>Rhabditomorpha</taxon>
        <taxon>Rhabditoidea</taxon>
        <taxon>Rhabditidae</taxon>
        <taxon>Mesorhabditinae</taxon>
        <taxon>Mesorhabditis</taxon>
    </lineage>
</organism>
<feature type="non-terminal residue" evidence="1">
    <location>
        <position position="1"/>
    </location>
</feature>
<name>A0AA36G3D5_9BILA</name>
<evidence type="ECO:0000313" key="2">
    <source>
        <dbReference type="Proteomes" id="UP001177023"/>
    </source>
</evidence>
<dbReference type="EMBL" id="CATQJA010002650">
    <property type="protein sequence ID" value="CAJ0577321.1"/>
    <property type="molecule type" value="Genomic_DNA"/>
</dbReference>
<accession>A0AA36G3D5</accession>
<comment type="caution">
    <text evidence="1">The sequence shown here is derived from an EMBL/GenBank/DDBJ whole genome shotgun (WGS) entry which is preliminary data.</text>
</comment>
<evidence type="ECO:0000313" key="1">
    <source>
        <dbReference type="EMBL" id="CAJ0577321.1"/>
    </source>
</evidence>
<sequence>MCHPIQYGCHVTNISAHEACPSFHQIQWRPAADNRYDGVLCGYPMAFFTTSLAFKWPYNEVGLPEKSIYPWNSPDDTRHWRCKIPMERFNEGYHMFEVRPET</sequence>